<sequence length="879" mass="99143">MSESHESVSHCPIPEHPTILLLNSRPWLYDIQVAKLRDVSDEQLDAALSVGTDVLWLQGCWQLGPYGRQHDLADPGRCQHFRHCLPDFTEDDCIGSPYAVHEYLCNPMLGTEEDLAKFRQRLAAKGVALMVDFVPNHMARDSPWTETDGLFIKGRKGDVAFGRDPYSGDWTDTAQLNYWSETCRQHMLQELLHLADRCDGMRVDMAMLCVNDVVERTWGPLLREQGFQRPHEEFWVWALPQLQKSHPNFLLVAECYEYEEILPHGTMLELLRQGFSAAYDKVMYDRLTEGHMDKLRGHLYHHPCMGSGKLCHFTENHDEDRSAPHFGPRALAATVASLTLPGPRLVMWGQVLGFRQRLAVHLRRAIREAPDAALSSALQGLLSALSKCRGSWQATLPMHGDEAWRLLAWAWKGPGSAAVIAVNYTDQEAWAHIQLQDVLAEAPTDQLQLTDALTGEARRSSLTRLSVVGLATATVCLPPPRQEEFPALRGGKNFSKNTARINRFLKKTPSARAAVIGIKEFYWHERPKGMILEALVWRLSKTCSFSLTRTAREYVGSARETWKLQKECFHFFMYVRRELRNWKASSFGRRLTKDLESLSAMKREEHIQSFEKLAKSTGSRDIFYLMLLPEIFETAKAEWTTQQAGPWPTCGELDKKMREREKRGQRSLSEAVRLCAAPFEAVPVSRPAVQLVRSIAFGAKAKGRHGQLLGWWDTEDHGGVQRGAARKHRFKAIPVACPAVRLVMSNALGHKISRGTAGSIVGGWGLDLRICAQPEPRDGQAMPIKMRQSSFGRLSTVCLAAATVCWNFLLPPGDRRSFPGFVEGKTSTTILPASTNSWSKRLQPELPSLESNHSSSMTGRKDYCWRPLRGASRRLVHIS</sequence>
<dbReference type="AlphaFoldDB" id="A0A9P1CS80"/>
<feature type="domain" description="Glycosyl hydrolase family 13 catalytic" evidence="1">
    <location>
        <begin position="83"/>
        <end position="369"/>
    </location>
</feature>
<dbReference type="PANTHER" id="PTHR47786:SF2">
    <property type="entry name" value="GLYCOSYL HYDROLASE FAMILY 13 CATALYTIC DOMAIN-CONTAINING PROTEIN"/>
    <property type="match status" value="1"/>
</dbReference>
<dbReference type="GO" id="GO:0005975">
    <property type="term" value="P:carbohydrate metabolic process"/>
    <property type="evidence" value="ECO:0007669"/>
    <property type="project" value="InterPro"/>
</dbReference>
<dbReference type="Gene3D" id="3.20.20.80">
    <property type="entry name" value="Glycosidases"/>
    <property type="match status" value="1"/>
</dbReference>
<organism evidence="2">
    <name type="scientific">Cladocopium goreaui</name>
    <dbReference type="NCBI Taxonomy" id="2562237"/>
    <lineage>
        <taxon>Eukaryota</taxon>
        <taxon>Sar</taxon>
        <taxon>Alveolata</taxon>
        <taxon>Dinophyceae</taxon>
        <taxon>Suessiales</taxon>
        <taxon>Symbiodiniaceae</taxon>
        <taxon>Cladocopium</taxon>
    </lineage>
</organism>
<comment type="caution">
    <text evidence="2">The sequence shown here is derived from an EMBL/GenBank/DDBJ whole genome shotgun (WGS) entry which is preliminary data.</text>
</comment>
<gene>
    <name evidence="2" type="ORF">C1SCF055_LOCUS22522</name>
</gene>
<evidence type="ECO:0000313" key="2">
    <source>
        <dbReference type="EMBL" id="CAI3996008.1"/>
    </source>
</evidence>
<dbReference type="EMBL" id="CAMXCT020002146">
    <property type="protein sequence ID" value="CAL1149383.1"/>
    <property type="molecule type" value="Genomic_DNA"/>
</dbReference>
<dbReference type="PANTHER" id="PTHR47786">
    <property type="entry name" value="ALPHA-1,4-GLUCAN:MALTOSE-1-PHOSPHATE MALTOSYLTRANSFERASE"/>
    <property type="match status" value="1"/>
</dbReference>
<reference evidence="2" key="1">
    <citation type="submission" date="2022-10" db="EMBL/GenBank/DDBJ databases">
        <authorList>
            <person name="Chen Y."/>
            <person name="Dougan E. K."/>
            <person name="Chan C."/>
            <person name="Rhodes N."/>
            <person name="Thang M."/>
        </authorList>
    </citation>
    <scope>NUCLEOTIDE SEQUENCE</scope>
</reference>
<accession>A0A9P1CS80</accession>
<name>A0A9P1CS80_9DINO</name>
<evidence type="ECO:0000313" key="3">
    <source>
        <dbReference type="EMBL" id="CAL4783320.1"/>
    </source>
</evidence>
<evidence type="ECO:0000313" key="4">
    <source>
        <dbReference type="Proteomes" id="UP001152797"/>
    </source>
</evidence>
<evidence type="ECO:0000259" key="1">
    <source>
        <dbReference type="SMART" id="SM00642"/>
    </source>
</evidence>
<protein>
    <recommendedName>
        <fullName evidence="1">Glycosyl hydrolase family 13 catalytic domain-containing protein</fullName>
    </recommendedName>
</protein>
<keyword evidence="4" id="KW-1185">Reference proteome</keyword>
<dbReference type="EMBL" id="CAMXCT030002146">
    <property type="protein sequence ID" value="CAL4783320.1"/>
    <property type="molecule type" value="Genomic_DNA"/>
</dbReference>
<dbReference type="SMART" id="SM00642">
    <property type="entry name" value="Aamy"/>
    <property type="match status" value="1"/>
</dbReference>
<dbReference type="OrthoDB" id="1740265at2759"/>
<dbReference type="EMBL" id="CAMXCT010002146">
    <property type="protein sequence ID" value="CAI3996008.1"/>
    <property type="molecule type" value="Genomic_DNA"/>
</dbReference>
<proteinExistence type="predicted"/>
<dbReference type="InterPro" id="IPR017853">
    <property type="entry name" value="GH"/>
</dbReference>
<reference evidence="3 4" key="2">
    <citation type="submission" date="2024-05" db="EMBL/GenBank/DDBJ databases">
        <authorList>
            <person name="Chen Y."/>
            <person name="Shah S."/>
            <person name="Dougan E. K."/>
            <person name="Thang M."/>
            <person name="Chan C."/>
        </authorList>
    </citation>
    <scope>NUCLEOTIDE SEQUENCE [LARGE SCALE GENOMIC DNA]</scope>
</reference>
<dbReference type="Proteomes" id="UP001152797">
    <property type="component" value="Unassembled WGS sequence"/>
</dbReference>
<dbReference type="SUPFAM" id="SSF51445">
    <property type="entry name" value="(Trans)glycosidases"/>
    <property type="match status" value="1"/>
</dbReference>
<dbReference type="InterPro" id="IPR006047">
    <property type="entry name" value="GH13_cat_dom"/>
</dbReference>